<evidence type="ECO:0000256" key="1">
    <source>
        <dbReference type="SAM" id="MobiDB-lite"/>
    </source>
</evidence>
<dbReference type="Gene3D" id="2.160.20.10">
    <property type="entry name" value="Single-stranded right-handed beta-helix, Pectin lyase-like"/>
    <property type="match status" value="1"/>
</dbReference>
<feature type="region of interest" description="Disordered" evidence="1">
    <location>
        <begin position="32"/>
        <end position="68"/>
    </location>
</feature>
<dbReference type="Pfam" id="PF13229">
    <property type="entry name" value="Beta_helix"/>
    <property type="match status" value="1"/>
</dbReference>
<comment type="caution">
    <text evidence="4">The sequence shown here is derived from an EMBL/GenBank/DDBJ whole genome shotgun (WGS) entry which is preliminary data.</text>
</comment>
<sequence>MRKWMTWMITWILFAAVLSACGKEVDDKKLIPKPEKKQEADAETETKTEANAEAEAETTAETTADVSQDENWDDFCGDWTLVGFEYSDSVDDIEPSVDNPYYDAENEWIVSDILIYDEENTLYADYSRIGYENESINGMALVKQDPTSDGQPVARLKNRRDGTETVRTLTLIGENELRYCEQESWRETGLEHVMICTYLRKGSKEMEQKKEYQYVDEVTVSTVQELVEAIQSRTKIILKEGTYNFSELDCDSIKNPNIDWIKDYDGLAEYTVRNVRNLCLEAEEGARVEISTENSYARALGFEECQEITLRGLICGHEVEPGYCTGSVLYLNQCSHIAIDNCDLYGSGTYGIEAYNIFGLTIEDTEIYECTYGLVWLSAVEVATFTNCSFMTSEQYSMFSFIGCYSITLDDCKIIGNETKTEYSPFITCQDSLSVNFENCQFRGNDYQVFLEEGNNPPTNTIVFTDCTVEDGKQDLDYPEGITQVSYR</sequence>
<accession>A0AAE3DBD2</accession>
<protein>
    <submittedName>
        <fullName evidence="4">Right-handed parallel beta-helix repeat-containing protein</fullName>
    </submittedName>
</protein>
<keyword evidence="2" id="KW-0732">Signal</keyword>
<dbReference type="SUPFAM" id="SSF51126">
    <property type="entry name" value="Pectin lyase-like"/>
    <property type="match status" value="1"/>
</dbReference>
<proteinExistence type="predicted"/>
<evidence type="ECO:0000313" key="4">
    <source>
        <dbReference type="EMBL" id="MCC2126200.1"/>
    </source>
</evidence>
<gene>
    <name evidence="4" type="ORF">LKD36_08405</name>
</gene>
<dbReference type="AlphaFoldDB" id="A0AAE3DBD2"/>
<dbReference type="InterPro" id="IPR039448">
    <property type="entry name" value="Beta_helix"/>
</dbReference>
<name>A0AAE3DBD2_9FIRM</name>
<dbReference type="InterPro" id="IPR011050">
    <property type="entry name" value="Pectin_lyase_fold/virulence"/>
</dbReference>
<dbReference type="InterPro" id="IPR012334">
    <property type="entry name" value="Pectin_lyas_fold"/>
</dbReference>
<organism evidence="4 5">
    <name type="scientific">Hominiventricola filiformis</name>
    <dbReference type="NCBI Taxonomy" id="2885352"/>
    <lineage>
        <taxon>Bacteria</taxon>
        <taxon>Bacillati</taxon>
        <taxon>Bacillota</taxon>
        <taxon>Clostridia</taxon>
        <taxon>Lachnospirales</taxon>
        <taxon>Lachnospiraceae</taxon>
        <taxon>Hominiventricola</taxon>
    </lineage>
</organism>
<evidence type="ECO:0000259" key="3">
    <source>
        <dbReference type="Pfam" id="PF13229"/>
    </source>
</evidence>
<keyword evidence="5" id="KW-1185">Reference proteome</keyword>
<dbReference type="RefSeq" id="WP_308459324.1">
    <property type="nucleotide sequence ID" value="NZ_JAJEPS010000007.1"/>
</dbReference>
<feature type="compositionally biased region" description="Basic and acidic residues" evidence="1">
    <location>
        <begin position="32"/>
        <end position="50"/>
    </location>
</feature>
<feature type="signal peptide" evidence="2">
    <location>
        <begin position="1"/>
        <end position="20"/>
    </location>
</feature>
<feature type="chain" id="PRO_5042071099" evidence="2">
    <location>
        <begin position="21"/>
        <end position="488"/>
    </location>
</feature>
<feature type="domain" description="Right handed beta helix" evidence="3">
    <location>
        <begin position="329"/>
        <end position="473"/>
    </location>
</feature>
<evidence type="ECO:0000313" key="5">
    <source>
        <dbReference type="Proteomes" id="UP001198220"/>
    </source>
</evidence>
<dbReference type="PROSITE" id="PS51257">
    <property type="entry name" value="PROKAR_LIPOPROTEIN"/>
    <property type="match status" value="1"/>
</dbReference>
<dbReference type="EMBL" id="JAJEPS010000007">
    <property type="protein sequence ID" value="MCC2126200.1"/>
    <property type="molecule type" value="Genomic_DNA"/>
</dbReference>
<dbReference type="Proteomes" id="UP001198220">
    <property type="component" value="Unassembled WGS sequence"/>
</dbReference>
<reference evidence="4 5" key="1">
    <citation type="submission" date="2021-10" db="EMBL/GenBank/DDBJ databases">
        <title>Anaerobic single-cell dispensing facilitates the cultivation of human gut bacteria.</title>
        <authorList>
            <person name="Afrizal A."/>
        </authorList>
    </citation>
    <scope>NUCLEOTIDE SEQUENCE [LARGE SCALE GENOMIC DNA]</scope>
    <source>
        <strain evidence="4 5">CLA-AA-H276</strain>
    </source>
</reference>
<evidence type="ECO:0000256" key="2">
    <source>
        <dbReference type="SAM" id="SignalP"/>
    </source>
</evidence>